<protein>
    <recommendedName>
        <fullName evidence="3">Serine-threonine/tyrosine-protein kinase catalytic domain-containing protein</fullName>
    </recommendedName>
</protein>
<evidence type="ECO:0000313" key="4">
    <source>
        <dbReference type="EMBL" id="KAJ0987032.1"/>
    </source>
</evidence>
<evidence type="ECO:0000256" key="2">
    <source>
        <dbReference type="ARBA" id="ARBA00022840"/>
    </source>
</evidence>
<dbReference type="GO" id="GO:0005524">
    <property type="term" value="F:ATP binding"/>
    <property type="evidence" value="ECO:0007669"/>
    <property type="project" value="UniProtKB-KW"/>
</dbReference>
<reference evidence="4" key="1">
    <citation type="submission" date="2021-03" db="EMBL/GenBank/DDBJ databases">
        <authorList>
            <person name="Li Z."/>
            <person name="Yang C."/>
        </authorList>
    </citation>
    <scope>NUCLEOTIDE SEQUENCE</scope>
    <source>
        <strain evidence="4">Dzin_1.0</strain>
        <tissue evidence="4">Leaf</tissue>
    </source>
</reference>
<accession>A0A9D5HT16</accession>
<gene>
    <name evidence="4" type="ORF">J5N97_005388</name>
</gene>
<dbReference type="PANTHER" id="PTHR47989:SF47">
    <property type="entry name" value="SERINE_THREONINE-PROTEIN KINASE PBL28-RELATED"/>
    <property type="match status" value="1"/>
</dbReference>
<name>A0A9D5HT16_9LILI</name>
<dbReference type="GO" id="GO:0004672">
    <property type="term" value="F:protein kinase activity"/>
    <property type="evidence" value="ECO:0007669"/>
    <property type="project" value="InterPro"/>
</dbReference>
<evidence type="ECO:0000259" key="3">
    <source>
        <dbReference type="Pfam" id="PF07714"/>
    </source>
</evidence>
<keyword evidence="2" id="KW-0067">ATP-binding</keyword>
<dbReference type="SUPFAM" id="SSF56112">
    <property type="entry name" value="Protein kinase-like (PK-like)"/>
    <property type="match status" value="1"/>
</dbReference>
<dbReference type="Pfam" id="PF07714">
    <property type="entry name" value="PK_Tyr_Ser-Thr"/>
    <property type="match status" value="1"/>
</dbReference>
<dbReference type="AlphaFoldDB" id="A0A9D5HT16"/>
<sequence length="163" mass="18274">MWCFSYIHEYLSNGSLGDSLCNLESPLELTVRMHIALGAAQEQGCSKKATEQMDVYSFGVVLLELITGRKAEMPEPRESIDIVTWVRRKINMTNATHQILDPNISNSFQQEMLGVLELALRCISVVPDKRPKMDEVVQSLLSVYTTVQSLRIVSGETSISSEH</sequence>
<dbReference type="Proteomes" id="UP001085076">
    <property type="component" value="Miscellaneous, Linkage group lg01"/>
</dbReference>
<dbReference type="InterPro" id="IPR001245">
    <property type="entry name" value="Ser-Thr/Tyr_kinase_cat_dom"/>
</dbReference>
<dbReference type="PANTHER" id="PTHR47989">
    <property type="entry name" value="OS01G0750732 PROTEIN"/>
    <property type="match status" value="1"/>
</dbReference>
<organism evidence="4 5">
    <name type="scientific">Dioscorea zingiberensis</name>
    <dbReference type="NCBI Taxonomy" id="325984"/>
    <lineage>
        <taxon>Eukaryota</taxon>
        <taxon>Viridiplantae</taxon>
        <taxon>Streptophyta</taxon>
        <taxon>Embryophyta</taxon>
        <taxon>Tracheophyta</taxon>
        <taxon>Spermatophyta</taxon>
        <taxon>Magnoliopsida</taxon>
        <taxon>Liliopsida</taxon>
        <taxon>Dioscoreales</taxon>
        <taxon>Dioscoreaceae</taxon>
        <taxon>Dioscorea</taxon>
    </lineage>
</organism>
<evidence type="ECO:0000256" key="1">
    <source>
        <dbReference type="ARBA" id="ARBA00022741"/>
    </source>
</evidence>
<dbReference type="EMBL" id="JAGGNH010000001">
    <property type="protein sequence ID" value="KAJ0987032.1"/>
    <property type="molecule type" value="Genomic_DNA"/>
</dbReference>
<feature type="domain" description="Serine-threonine/tyrosine-protein kinase catalytic" evidence="3">
    <location>
        <begin position="42"/>
        <end position="140"/>
    </location>
</feature>
<reference evidence="4" key="2">
    <citation type="journal article" date="2022" name="Hortic Res">
        <title>The genome of Dioscorea zingiberensis sheds light on the biosynthesis, origin and evolution of the medicinally important diosgenin saponins.</title>
        <authorList>
            <person name="Li Y."/>
            <person name="Tan C."/>
            <person name="Li Z."/>
            <person name="Guo J."/>
            <person name="Li S."/>
            <person name="Chen X."/>
            <person name="Wang C."/>
            <person name="Dai X."/>
            <person name="Yang H."/>
            <person name="Song W."/>
            <person name="Hou L."/>
            <person name="Xu J."/>
            <person name="Tong Z."/>
            <person name="Xu A."/>
            <person name="Yuan X."/>
            <person name="Wang W."/>
            <person name="Yang Q."/>
            <person name="Chen L."/>
            <person name="Sun Z."/>
            <person name="Wang K."/>
            <person name="Pan B."/>
            <person name="Chen J."/>
            <person name="Bao Y."/>
            <person name="Liu F."/>
            <person name="Qi X."/>
            <person name="Gang D.R."/>
            <person name="Wen J."/>
            <person name="Li J."/>
        </authorList>
    </citation>
    <scope>NUCLEOTIDE SEQUENCE</scope>
    <source>
        <strain evidence="4">Dzin_1.0</strain>
    </source>
</reference>
<dbReference type="InterPro" id="IPR011009">
    <property type="entry name" value="Kinase-like_dom_sf"/>
</dbReference>
<comment type="caution">
    <text evidence="4">The sequence shown here is derived from an EMBL/GenBank/DDBJ whole genome shotgun (WGS) entry which is preliminary data.</text>
</comment>
<dbReference type="OrthoDB" id="781197at2759"/>
<proteinExistence type="predicted"/>
<keyword evidence="5" id="KW-1185">Reference proteome</keyword>
<keyword evidence="1" id="KW-0547">Nucleotide-binding</keyword>
<dbReference type="Gene3D" id="1.10.510.10">
    <property type="entry name" value="Transferase(Phosphotransferase) domain 1"/>
    <property type="match status" value="1"/>
</dbReference>
<evidence type="ECO:0000313" key="5">
    <source>
        <dbReference type="Proteomes" id="UP001085076"/>
    </source>
</evidence>